<dbReference type="Proteomes" id="UP000711488">
    <property type="component" value="Unassembled WGS sequence"/>
</dbReference>
<dbReference type="EMBL" id="JQDR03002797">
    <property type="protein sequence ID" value="KAA0202884.1"/>
    <property type="molecule type" value="Genomic_DNA"/>
</dbReference>
<proteinExistence type="predicted"/>
<feature type="transmembrane region" description="Helical" evidence="7">
    <location>
        <begin position="65"/>
        <end position="83"/>
    </location>
</feature>
<gene>
    <name evidence="8" type="ORF">HAZT_HAZT002356</name>
</gene>
<dbReference type="InterPro" id="IPR036259">
    <property type="entry name" value="MFS_trans_sf"/>
</dbReference>
<organism evidence="8">
    <name type="scientific">Hyalella azteca</name>
    <name type="common">Amphipod</name>
    <dbReference type="NCBI Taxonomy" id="294128"/>
    <lineage>
        <taxon>Eukaryota</taxon>
        <taxon>Metazoa</taxon>
        <taxon>Ecdysozoa</taxon>
        <taxon>Arthropoda</taxon>
        <taxon>Crustacea</taxon>
        <taxon>Multicrustacea</taxon>
        <taxon>Malacostraca</taxon>
        <taxon>Eumalacostraca</taxon>
        <taxon>Peracarida</taxon>
        <taxon>Amphipoda</taxon>
        <taxon>Senticaudata</taxon>
        <taxon>Talitrida</taxon>
        <taxon>Talitroidea</taxon>
        <taxon>Hyalellidae</taxon>
        <taxon>Hyalella</taxon>
    </lineage>
</organism>
<evidence type="ECO:0000256" key="5">
    <source>
        <dbReference type="ARBA" id="ARBA00022989"/>
    </source>
</evidence>
<feature type="transmembrane region" description="Helical" evidence="7">
    <location>
        <begin position="128"/>
        <end position="147"/>
    </location>
</feature>
<dbReference type="InterPro" id="IPR050382">
    <property type="entry name" value="MFS_Na/Anion_cotransporter"/>
</dbReference>
<evidence type="ECO:0000256" key="4">
    <source>
        <dbReference type="ARBA" id="ARBA00022847"/>
    </source>
</evidence>
<feature type="transmembrane region" description="Helical" evidence="7">
    <location>
        <begin position="103"/>
        <end position="121"/>
    </location>
</feature>
<protein>
    <recommendedName>
        <fullName evidence="9">Major facilitator superfamily (MFS) profile domain-containing protein</fullName>
    </recommendedName>
</protein>
<keyword evidence="4" id="KW-0769">Symport</keyword>
<dbReference type="Gene3D" id="1.20.1250.20">
    <property type="entry name" value="MFS general substrate transporter like domains"/>
    <property type="match status" value="1"/>
</dbReference>
<evidence type="ECO:0000256" key="7">
    <source>
        <dbReference type="SAM" id="Phobius"/>
    </source>
</evidence>
<dbReference type="PANTHER" id="PTHR11662">
    <property type="entry name" value="SOLUTE CARRIER FAMILY 17"/>
    <property type="match status" value="1"/>
</dbReference>
<dbReference type="GO" id="GO:0006820">
    <property type="term" value="P:monoatomic anion transport"/>
    <property type="evidence" value="ECO:0007669"/>
    <property type="project" value="TreeGrafter"/>
</dbReference>
<dbReference type="FunFam" id="1.20.1250.20:FF:000003">
    <property type="entry name" value="Solute carrier family 17 member 3"/>
    <property type="match status" value="1"/>
</dbReference>
<sequence length="201" mass="21718">MCNSSFLGGWPSVFYVFGSLGVVWSVFWFPLVYDNPAQHPRISKHELEYLKPIAQLKTSTSAKNGLLSALPYAIMYVYSLFHSLLMDHLTKNKTIRILNVRRLAMAVACFVPMLALIGMCFVGCNRTLAIVILCIAVGACGACYSGHLCSHVDLAPCYAGTLMGLTNTFGTIPGFASPAVTGAITNDNAILLEVVFTLALS</sequence>
<keyword evidence="3 7" id="KW-0812">Transmembrane</keyword>
<evidence type="ECO:0008006" key="9">
    <source>
        <dbReference type="Google" id="ProtNLM"/>
    </source>
</evidence>
<reference evidence="8" key="3">
    <citation type="submission" date="2019-06" db="EMBL/GenBank/DDBJ databases">
        <authorList>
            <person name="Poynton C."/>
            <person name="Hasenbein S."/>
            <person name="Benoit J.B."/>
            <person name="Sepulveda M.S."/>
            <person name="Poelchau M.F."/>
            <person name="Murali S.C."/>
            <person name="Chen S."/>
            <person name="Glastad K.M."/>
            <person name="Werren J.H."/>
            <person name="Vineis J.H."/>
            <person name="Bowen J.L."/>
            <person name="Friedrich M."/>
            <person name="Jones J."/>
            <person name="Robertson H.M."/>
            <person name="Feyereisen R."/>
            <person name="Mechler-Hickson A."/>
            <person name="Mathers N."/>
            <person name="Lee C.E."/>
            <person name="Colbourne J.K."/>
            <person name="Biales A."/>
            <person name="Johnston J.S."/>
            <person name="Wellborn G.A."/>
            <person name="Rosendale A.J."/>
            <person name="Cridge A.G."/>
            <person name="Munoz-Torres M.C."/>
            <person name="Bain P.A."/>
            <person name="Manny A.R."/>
            <person name="Major K.M."/>
            <person name="Lambert F.N."/>
            <person name="Vulpe C.D."/>
            <person name="Tuck P."/>
            <person name="Blalock B.J."/>
            <person name="Lin Y.-Y."/>
            <person name="Smith M.E."/>
            <person name="Ochoa-Acuna H."/>
            <person name="Chen M.-J.M."/>
            <person name="Childers C.P."/>
            <person name="Qu J."/>
            <person name="Dugan S."/>
            <person name="Lee S.L."/>
            <person name="Chao H."/>
            <person name="Dinh H."/>
            <person name="Han Y."/>
            <person name="Doddapaneni H."/>
            <person name="Worley K.C."/>
            <person name="Muzny D.M."/>
            <person name="Gibbs R.A."/>
            <person name="Richards S."/>
        </authorList>
    </citation>
    <scope>NUCLEOTIDE SEQUENCE</scope>
    <source>
        <strain evidence="8">HAZT.00-mixed</strain>
        <tissue evidence="8">Whole organism</tissue>
    </source>
</reference>
<comment type="subcellular location">
    <subcellularLocation>
        <location evidence="1">Membrane</location>
        <topology evidence="1">Multi-pass membrane protein</topology>
    </subcellularLocation>
</comment>
<evidence type="ECO:0000256" key="2">
    <source>
        <dbReference type="ARBA" id="ARBA00022448"/>
    </source>
</evidence>
<keyword evidence="2" id="KW-0813">Transport</keyword>
<keyword evidence="6 7" id="KW-0472">Membrane</keyword>
<evidence type="ECO:0000256" key="3">
    <source>
        <dbReference type="ARBA" id="ARBA00022692"/>
    </source>
</evidence>
<keyword evidence="5 7" id="KW-1133">Transmembrane helix</keyword>
<dbReference type="GO" id="GO:0015293">
    <property type="term" value="F:symporter activity"/>
    <property type="evidence" value="ECO:0007669"/>
    <property type="project" value="UniProtKB-KW"/>
</dbReference>
<reference evidence="8" key="2">
    <citation type="journal article" date="2018" name="Environ. Sci. Technol.">
        <title>The Toxicogenome of Hyalella azteca: A Model for Sediment Ecotoxicology and Evolutionary Toxicology.</title>
        <authorList>
            <person name="Poynton H.C."/>
            <person name="Hasenbein S."/>
            <person name="Benoit J.B."/>
            <person name="Sepulveda M.S."/>
            <person name="Poelchau M.F."/>
            <person name="Hughes D.S.T."/>
            <person name="Murali S.C."/>
            <person name="Chen S."/>
            <person name="Glastad K.M."/>
            <person name="Goodisman M.A.D."/>
            <person name="Werren J.H."/>
            <person name="Vineis J.H."/>
            <person name="Bowen J.L."/>
            <person name="Friedrich M."/>
            <person name="Jones J."/>
            <person name="Robertson H.M."/>
            <person name="Feyereisen R."/>
            <person name="Mechler-Hickson A."/>
            <person name="Mathers N."/>
            <person name="Lee C.E."/>
            <person name="Colbourne J.K."/>
            <person name="Biales A."/>
            <person name="Johnston J.S."/>
            <person name="Wellborn G.A."/>
            <person name="Rosendale A.J."/>
            <person name="Cridge A.G."/>
            <person name="Munoz-Torres M.C."/>
            <person name="Bain P.A."/>
            <person name="Manny A.R."/>
            <person name="Major K.M."/>
            <person name="Lambert F.N."/>
            <person name="Vulpe C.D."/>
            <person name="Tuck P."/>
            <person name="Blalock B.J."/>
            <person name="Lin Y.Y."/>
            <person name="Smith M.E."/>
            <person name="Ochoa-Acuna H."/>
            <person name="Chen M.M."/>
            <person name="Childers C.P."/>
            <person name="Qu J."/>
            <person name="Dugan S."/>
            <person name="Lee S.L."/>
            <person name="Chao H."/>
            <person name="Dinh H."/>
            <person name="Han Y."/>
            <person name="Doddapaneni H."/>
            <person name="Worley K.C."/>
            <person name="Muzny D.M."/>
            <person name="Gibbs R.A."/>
            <person name="Richards S."/>
        </authorList>
    </citation>
    <scope>NUCLEOTIDE SEQUENCE</scope>
    <source>
        <strain evidence="8">HAZT.00-mixed</strain>
        <tissue evidence="8">Whole organism</tissue>
    </source>
</reference>
<dbReference type="AlphaFoldDB" id="A0A6A0HC91"/>
<evidence type="ECO:0000256" key="1">
    <source>
        <dbReference type="ARBA" id="ARBA00004141"/>
    </source>
</evidence>
<dbReference type="PANTHER" id="PTHR11662:SF399">
    <property type="entry name" value="FI19708P1-RELATED"/>
    <property type="match status" value="1"/>
</dbReference>
<name>A0A6A0HC91_HYAAZ</name>
<feature type="transmembrane region" description="Helical" evidence="7">
    <location>
        <begin position="12"/>
        <end position="33"/>
    </location>
</feature>
<dbReference type="SUPFAM" id="SSF103473">
    <property type="entry name" value="MFS general substrate transporter"/>
    <property type="match status" value="1"/>
</dbReference>
<dbReference type="GO" id="GO:0016020">
    <property type="term" value="C:membrane"/>
    <property type="evidence" value="ECO:0007669"/>
    <property type="project" value="UniProtKB-SubCell"/>
</dbReference>
<accession>A0A6A0HC91</accession>
<evidence type="ECO:0000256" key="6">
    <source>
        <dbReference type="ARBA" id="ARBA00023136"/>
    </source>
</evidence>
<evidence type="ECO:0000313" key="8">
    <source>
        <dbReference type="EMBL" id="KAA0202884.1"/>
    </source>
</evidence>
<reference evidence="8" key="1">
    <citation type="submission" date="2014-08" db="EMBL/GenBank/DDBJ databases">
        <authorList>
            <person name="Murali S."/>
            <person name="Richards S."/>
            <person name="Bandaranaike D."/>
            <person name="Bellair M."/>
            <person name="Blankenburg K."/>
            <person name="Chao H."/>
            <person name="Dinh H."/>
            <person name="Doddapaneni H."/>
            <person name="Dugan-Rocha S."/>
            <person name="Elkadiri S."/>
            <person name="Gnanaolivu R."/>
            <person name="Hughes D."/>
            <person name="Lee S."/>
            <person name="Li M."/>
            <person name="Ming W."/>
            <person name="Munidasa M."/>
            <person name="Muniz J."/>
            <person name="Nguyen L."/>
            <person name="Osuji N."/>
            <person name="Pu L.-L."/>
            <person name="Puazo M."/>
            <person name="Skinner E."/>
            <person name="Qu C."/>
            <person name="Quiroz J."/>
            <person name="Raj R."/>
            <person name="Weissenberger G."/>
            <person name="Xin Y."/>
            <person name="Zou X."/>
            <person name="Han Y."/>
            <person name="Worley K."/>
            <person name="Muzny D."/>
            <person name="Gibbs R."/>
        </authorList>
    </citation>
    <scope>NUCLEOTIDE SEQUENCE</scope>
    <source>
        <strain evidence="8">HAZT.00-mixed</strain>
        <tissue evidence="8">Whole organism</tissue>
    </source>
</reference>
<comment type="caution">
    <text evidence="8">The sequence shown here is derived from an EMBL/GenBank/DDBJ whole genome shotgun (WGS) entry which is preliminary data.</text>
</comment>